<dbReference type="EMBL" id="CAUYUJ010014822">
    <property type="protein sequence ID" value="CAK0846429.1"/>
    <property type="molecule type" value="Genomic_DNA"/>
</dbReference>
<sequence length="66" mass="6839">ARGWRTLRAGGLRAMPSEGGRRASPSAGTKTHETNDAGEDIVTIEPTESVYASLPVQGATASDVQV</sequence>
<keyword evidence="3" id="KW-1185">Reference proteome</keyword>
<dbReference type="Proteomes" id="UP001189429">
    <property type="component" value="Unassembled WGS sequence"/>
</dbReference>
<evidence type="ECO:0000313" key="2">
    <source>
        <dbReference type="EMBL" id="CAK0846429.1"/>
    </source>
</evidence>
<feature type="region of interest" description="Disordered" evidence="1">
    <location>
        <begin position="1"/>
        <end position="39"/>
    </location>
</feature>
<reference evidence="2" key="1">
    <citation type="submission" date="2023-10" db="EMBL/GenBank/DDBJ databases">
        <authorList>
            <person name="Chen Y."/>
            <person name="Shah S."/>
            <person name="Dougan E. K."/>
            <person name="Thang M."/>
            <person name="Chan C."/>
        </authorList>
    </citation>
    <scope>NUCLEOTIDE SEQUENCE [LARGE SCALE GENOMIC DNA]</scope>
</reference>
<protein>
    <submittedName>
        <fullName evidence="2">Uncharacterized protein</fullName>
    </submittedName>
</protein>
<name>A0ABN9TKP7_9DINO</name>
<feature type="non-terminal residue" evidence="2">
    <location>
        <position position="1"/>
    </location>
</feature>
<gene>
    <name evidence="2" type="ORF">PCOR1329_LOCUS39921</name>
</gene>
<accession>A0ABN9TKP7</accession>
<evidence type="ECO:0000256" key="1">
    <source>
        <dbReference type="SAM" id="MobiDB-lite"/>
    </source>
</evidence>
<comment type="caution">
    <text evidence="2">The sequence shown here is derived from an EMBL/GenBank/DDBJ whole genome shotgun (WGS) entry which is preliminary data.</text>
</comment>
<evidence type="ECO:0000313" key="3">
    <source>
        <dbReference type="Proteomes" id="UP001189429"/>
    </source>
</evidence>
<proteinExistence type="predicted"/>
<organism evidence="2 3">
    <name type="scientific">Prorocentrum cordatum</name>
    <dbReference type="NCBI Taxonomy" id="2364126"/>
    <lineage>
        <taxon>Eukaryota</taxon>
        <taxon>Sar</taxon>
        <taxon>Alveolata</taxon>
        <taxon>Dinophyceae</taxon>
        <taxon>Prorocentrales</taxon>
        <taxon>Prorocentraceae</taxon>
        <taxon>Prorocentrum</taxon>
    </lineage>
</organism>